<evidence type="ECO:0000313" key="3">
    <source>
        <dbReference type="EMBL" id="CAB4188543.1"/>
    </source>
</evidence>
<protein>
    <submittedName>
        <fullName evidence="1">Uncharacterized protein</fullName>
    </submittedName>
</protein>
<organism evidence="1">
    <name type="scientific">uncultured Caudovirales phage</name>
    <dbReference type="NCBI Taxonomy" id="2100421"/>
    <lineage>
        <taxon>Viruses</taxon>
        <taxon>Duplodnaviria</taxon>
        <taxon>Heunggongvirae</taxon>
        <taxon>Uroviricota</taxon>
        <taxon>Caudoviricetes</taxon>
        <taxon>Peduoviridae</taxon>
        <taxon>Maltschvirus</taxon>
        <taxon>Maltschvirus maltsch</taxon>
    </lineage>
</organism>
<proteinExistence type="predicted"/>
<sequence length="50" mass="6051">MFKYKATFKTWLRPGSPLIIQTRIVEAYDEDHVKILIQKQDYLIIKIEKQ</sequence>
<dbReference type="EMBL" id="LR797124">
    <property type="protein sequence ID" value="CAB4188543.1"/>
    <property type="molecule type" value="Genomic_DNA"/>
</dbReference>
<accession>A0A6J5MZ48</accession>
<dbReference type="EMBL" id="LR796602">
    <property type="protein sequence ID" value="CAB4153821.1"/>
    <property type="molecule type" value="Genomic_DNA"/>
</dbReference>
<dbReference type="EMBL" id="LR796500">
    <property type="protein sequence ID" value="CAB4149039.1"/>
    <property type="molecule type" value="Genomic_DNA"/>
</dbReference>
<evidence type="ECO:0000313" key="1">
    <source>
        <dbReference type="EMBL" id="CAB4149039.1"/>
    </source>
</evidence>
<name>A0A6J5MZ48_9CAUD</name>
<evidence type="ECO:0000313" key="2">
    <source>
        <dbReference type="EMBL" id="CAB4153821.1"/>
    </source>
</evidence>
<reference evidence="1" key="1">
    <citation type="submission" date="2020-04" db="EMBL/GenBank/DDBJ databases">
        <authorList>
            <person name="Chiriac C."/>
            <person name="Salcher M."/>
            <person name="Ghai R."/>
            <person name="Kavagutti S V."/>
        </authorList>
    </citation>
    <scope>NUCLEOTIDE SEQUENCE</scope>
</reference>
<gene>
    <name evidence="3" type="ORF">UFOVP1178_36</name>
    <name evidence="1" type="ORF">UFOVP522_42</name>
    <name evidence="2" type="ORF">UFOVP624_29</name>
</gene>